<protein>
    <submittedName>
        <fullName evidence="1">Uncharacterized protein</fullName>
    </submittedName>
</protein>
<accession>A0A803L2Z3</accession>
<name>A0A803L2Z3_CHEQI</name>
<dbReference type="EnsemblPlants" id="AUR62006232-RA">
    <property type="protein sequence ID" value="AUR62006232-RA:cds"/>
    <property type="gene ID" value="AUR62006232"/>
</dbReference>
<evidence type="ECO:0000313" key="2">
    <source>
        <dbReference type="Proteomes" id="UP000596660"/>
    </source>
</evidence>
<dbReference type="Gramene" id="AUR62006232-RA">
    <property type="protein sequence ID" value="AUR62006232-RA:cds"/>
    <property type="gene ID" value="AUR62006232"/>
</dbReference>
<reference evidence="1" key="2">
    <citation type="submission" date="2021-03" db="UniProtKB">
        <authorList>
            <consortium name="EnsemblPlants"/>
        </authorList>
    </citation>
    <scope>IDENTIFICATION</scope>
</reference>
<dbReference type="AlphaFoldDB" id="A0A803L2Z3"/>
<organism evidence="1 2">
    <name type="scientific">Chenopodium quinoa</name>
    <name type="common">Quinoa</name>
    <dbReference type="NCBI Taxonomy" id="63459"/>
    <lineage>
        <taxon>Eukaryota</taxon>
        <taxon>Viridiplantae</taxon>
        <taxon>Streptophyta</taxon>
        <taxon>Embryophyta</taxon>
        <taxon>Tracheophyta</taxon>
        <taxon>Spermatophyta</taxon>
        <taxon>Magnoliopsida</taxon>
        <taxon>eudicotyledons</taxon>
        <taxon>Gunneridae</taxon>
        <taxon>Pentapetalae</taxon>
        <taxon>Caryophyllales</taxon>
        <taxon>Chenopodiaceae</taxon>
        <taxon>Chenopodioideae</taxon>
        <taxon>Atripliceae</taxon>
        <taxon>Chenopodium</taxon>
    </lineage>
</organism>
<proteinExistence type="predicted"/>
<dbReference type="Proteomes" id="UP000596660">
    <property type="component" value="Unplaced"/>
</dbReference>
<reference evidence="1" key="1">
    <citation type="journal article" date="2017" name="Nature">
        <title>The genome of Chenopodium quinoa.</title>
        <authorList>
            <person name="Jarvis D.E."/>
            <person name="Ho Y.S."/>
            <person name="Lightfoot D.J."/>
            <person name="Schmoeckel S.M."/>
            <person name="Li B."/>
            <person name="Borm T.J.A."/>
            <person name="Ohyanagi H."/>
            <person name="Mineta K."/>
            <person name="Michell C.T."/>
            <person name="Saber N."/>
            <person name="Kharbatia N.M."/>
            <person name="Rupper R.R."/>
            <person name="Sharp A.R."/>
            <person name="Dally N."/>
            <person name="Boughton B.A."/>
            <person name="Woo Y.H."/>
            <person name="Gao G."/>
            <person name="Schijlen E.G.W.M."/>
            <person name="Guo X."/>
            <person name="Momin A.A."/>
            <person name="Negrao S."/>
            <person name="Al-Babili S."/>
            <person name="Gehring C."/>
            <person name="Roessner U."/>
            <person name="Jung C."/>
            <person name="Murphy K."/>
            <person name="Arold S.T."/>
            <person name="Gojobori T."/>
            <person name="van der Linden C.G."/>
            <person name="van Loo E.N."/>
            <person name="Jellen E.N."/>
            <person name="Maughan P.J."/>
            <person name="Tester M."/>
        </authorList>
    </citation>
    <scope>NUCLEOTIDE SEQUENCE [LARGE SCALE GENOMIC DNA]</scope>
    <source>
        <strain evidence="1">cv. PI 614886</strain>
    </source>
</reference>
<keyword evidence="2" id="KW-1185">Reference proteome</keyword>
<evidence type="ECO:0000313" key="1">
    <source>
        <dbReference type="EnsemblPlants" id="AUR62006232-RA:cds"/>
    </source>
</evidence>
<sequence length="88" mass="10041">MAPEAKYDQLKPVQELLQSGVVPEMYLQQLKDEHQVGDGPLPLMDGPIMDFSLLSSSNLEELSKLRSALSTWGCFQNIYEEKTRHLNY</sequence>